<proteinExistence type="inferred from homology"/>
<dbReference type="CDD" id="cd16281">
    <property type="entry name" value="metallo-hydrolase-like_MBL-fold"/>
    <property type="match status" value="1"/>
</dbReference>
<dbReference type="InterPro" id="IPR036866">
    <property type="entry name" value="RibonucZ/Hydroxyglut_hydro"/>
</dbReference>
<reference evidence="7" key="1">
    <citation type="journal article" date="2019" name="Int. J. Syst. Evol. Microbiol.">
        <title>Halobacteriovorax valvorus sp. nov., a novel prokaryotic predator isolated from coastal seawater of China.</title>
        <authorList>
            <person name="Chen M.-X."/>
        </authorList>
    </citation>
    <scope>NUCLEOTIDE SEQUENCE [LARGE SCALE GENOMIC DNA]</scope>
    <source>
        <strain evidence="7">BL9</strain>
    </source>
</reference>
<keyword evidence="7" id="KW-1185">Reference proteome</keyword>
<comment type="similarity">
    <text evidence="1">Belongs to the metallo-beta-lactamase superfamily.</text>
</comment>
<dbReference type="InterPro" id="IPR001279">
    <property type="entry name" value="Metallo-B-lactamas"/>
</dbReference>
<dbReference type="InterPro" id="IPR051013">
    <property type="entry name" value="MBL_superfamily_lactonases"/>
</dbReference>
<sequence length="279" mass="32263">MENILISPGKFRLDGGAMFGIIPKPLWNKVHPADEYNRIDLDLRLWIIKDQDRIIITDTGIGDYHGEKFDQQFDVRQEQSPLVKALADKGIKPEDVTDLVISHLHFDHVGGMVYKDGDNFKPVLPNVTIHLHREHWQYALNPTLRDSGSFHKKYFKDIIEEFDKAGRVHWLTGKEGEILKLSNDTLRFKCSYGHTPHLVHPYTSEYIYLADLIPTSNHVHVPWVMGYDIAPGQTTVDKMEFLKMIIEKDLTVIFEHDPKYASAKVTQNERGKYICKDLQ</sequence>
<dbReference type="SMART" id="SM00849">
    <property type="entry name" value="Lactamase_B"/>
    <property type="match status" value="1"/>
</dbReference>
<feature type="domain" description="Metallo-beta-lactamase" evidence="5">
    <location>
        <begin position="42"/>
        <end position="256"/>
    </location>
</feature>
<dbReference type="SUPFAM" id="SSF56281">
    <property type="entry name" value="Metallo-hydrolase/oxidoreductase"/>
    <property type="match status" value="1"/>
</dbReference>
<dbReference type="Gene3D" id="3.60.15.10">
    <property type="entry name" value="Ribonuclease Z/Hydroxyacylglutathione hydrolase-like"/>
    <property type="match status" value="1"/>
</dbReference>
<evidence type="ECO:0000256" key="1">
    <source>
        <dbReference type="ARBA" id="ARBA00007749"/>
    </source>
</evidence>
<evidence type="ECO:0000256" key="4">
    <source>
        <dbReference type="ARBA" id="ARBA00022833"/>
    </source>
</evidence>
<evidence type="ECO:0000313" key="7">
    <source>
        <dbReference type="Proteomes" id="UP000443582"/>
    </source>
</evidence>
<accession>A0ABY0IDK9</accession>
<gene>
    <name evidence="6" type="ORF">DAY19_13775</name>
</gene>
<dbReference type="Proteomes" id="UP000443582">
    <property type="component" value="Unassembled WGS sequence"/>
</dbReference>
<organism evidence="6 7">
    <name type="scientific">Halobacteriovorax vibrionivorans</name>
    <dbReference type="NCBI Taxonomy" id="2152716"/>
    <lineage>
        <taxon>Bacteria</taxon>
        <taxon>Pseudomonadati</taxon>
        <taxon>Bdellovibrionota</taxon>
        <taxon>Bacteriovoracia</taxon>
        <taxon>Bacteriovoracales</taxon>
        <taxon>Halobacteriovoraceae</taxon>
        <taxon>Halobacteriovorax</taxon>
    </lineage>
</organism>
<evidence type="ECO:0000259" key="5">
    <source>
        <dbReference type="SMART" id="SM00849"/>
    </source>
</evidence>
<evidence type="ECO:0000256" key="3">
    <source>
        <dbReference type="ARBA" id="ARBA00022801"/>
    </source>
</evidence>
<keyword evidence="4" id="KW-0862">Zinc</keyword>
<dbReference type="EMBL" id="QDKL01000003">
    <property type="protein sequence ID" value="RZF21043.1"/>
    <property type="molecule type" value="Genomic_DNA"/>
</dbReference>
<dbReference type="PANTHER" id="PTHR42978:SF6">
    <property type="entry name" value="QUORUM-QUENCHING LACTONASE YTNP-RELATED"/>
    <property type="match status" value="1"/>
</dbReference>
<protein>
    <submittedName>
        <fullName evidence="6">MBL fold metallo-hydrolase</fullName>
    </submittedName>
</protein>
<keyword evidence="2" id="KW-0479">Metal-binding</keyword>
<evidence type="ECO:0000256" key="2">
    <source>
        <dbReference type="ARBA" id="ARBA00022723"/>
    </source>
</evidence>
<comment type="caution">
    <text evidence="6">The sequence shown here is derived from an EMBL/GenBank/DDBJ whole genome shotgun (WGS) entry which is preliminary data.</text>
</comment>
<dbReference type="Pfam" id="PF00753">
    <property type="entry name" value="Lactamase_B"/>
    <property type="match status" value="1"/>
</dbReference>
<dbReference type="PANTHER" id="PTHR42978">
    <property type="entry name" value="QUORUM-QUENCHING LACTONASE YTNP-RELATED-RELATED"/>
    <property type="match status" value="1"/>
</dbReference>
<keyword evidence="3" id="KW-0378">Hydrolase</keyword>
<evidence type="ECO:0000313" key="6">
    <source>
        <dbReference type="EMBL" id="RZF21043.1"/>
    </source>
</evidence>
<dbReference type="RefSeq" id="WP_115363455.1">
    <property type="nucleotide sequence ID" value="NZ_QDKL01000003.1"/>
</dbReference>
<name>A0ABY0IDK9_9BACT</name>